<accession>A0A853L5X4</accession>
<protein>
    <submittedName>
        <fullName evidence="1">Uncharacterized protein</fullName>
    </submittedName>
</protein>
<gene>
    <name evidence="1" type="ORF">TH4_03375</name>
</gene>
<comment type="caution">
    <text evidence="1">The sequence shown here is derived from an EMBL/GenBank/DDBJ whole genome shotgun (WGS) entry which is preliminary data.</text>
</comment>
<dbReference type="Proteomes" id="UP000094009">
    <property type="component" value="Unassembled WGS sequence"/>
</dbReference>
<name>A0A853L5X4_9PROT</name>
<proteinExistence type="predicted"/>
<dbReference type="AlphaFoldDB" id="A0A853L5X4"/>
<sequence length="62" mass="6638">MPENNEITTITKITLPVVGKFAALAKFTAQSHYKVLCGLSPPDDLPFALPNAIFRGPDNGPV</sequence>
<reference evidence="1 2" key="1">
    <citation type="submission" date="2014-07" db="EMBL/GenBank/DDBJ databases">
        <title>Draft genome sequence of Thalassospira tepidiphila 1-1B.</title>
        <authorList>
            <person name="Lai Q."/>
            <person name="Shao Z."/>
        </authorList>
    </citation>
    <scope>NUCLEOTIDE SEQUENCE [LARGE SCALE GENOMIC DNA]</scope>
    <source>
        <strain evidence="1 2">MCCC 1A03514</strain>
    </source>
</reference>
<dbReference type="EMBL" id="JPVZ01000001">
    <property type="protein sequence ID" value="OAZ12121.1"/>
    <property type="molecule type" value="Genomic_DNA"/>
</dbReference>
<organism evidence="1 2">
    <name type="scientific">Thalassospira tepidiphila MCCC 1A03514</name>
    <dbReference type="NCBI Taxonomy" id="1177930"/>
    <lineage>
        <taxon>Bacteria</taxon>
        <taxon>Pseudomonadati</taxon>
        <taxon>Pseudomonadota</taxon>
        <taxon>Alphaproteobacteria</taxon>
        <taxon>Rhodospirillales</taxon>
        <taxon>Thalassospiraceae</taxon>
        <taxon>Thalassospira</taxon>
    </lineage>
</organism>
<evidence type="ECO:0000313" key="2">
    <source>
        <dbReference type="Proteomes" id="UP000094009"/>
    </source>
</evidence>
<evidence type="ECO:0000313" key="1">
    <source>
        <dbReference type="EMBL" id="OAZ12121.1"/>
    </source>
</evidence>